<dbReference type="AlphaFoldDB" id="A0A2P2M9Q3"/>
<protein>
    <submittedName>
        <fullName evidence="2">Nucleolar complex protein 4 homolog B</fullName>
    </submittedName>
</protein>
<sequence length="51" mass="6327">MHRRHGAKVEHRKGKRQIHRTWSGAKSYKSIELHRLCYCCRCYWRRRKTDG</sequence>
<feature type="region of interest" description="Disordered" evidence="1">
    <location>
        <begin position="1"/>
        <end position="20"/>
    </location>
</feature>
<feature type="compositionally biased region" description="Basic residues" evidence="1">
    <location>
        <begin position="1"/>
        <end position="19"/>
    </location>
</feature>
<proteinExistence type="predicted"/>
<organism evidence="2">
    <name type="scientific">Rhizophora mucronata</name>
    <name type="common">Asiatic mangrove</name>
    <dbReference type="NCBI Taxonomy" id="61149"/>
    <lineage>
        <taxon>Eukaryota</taxon>
        <taxon>Viridiplantae</taxon>
        <taxon>Streptophyta</taxon>
        <taxon>Embryophyta</taxon>
        <taxon>Tracheophyta</taxon>
        <taxon>Spermatophyta</taxon>
        <taxon>Magnoliopsida</taxon>
        <taxon>eudicotyledons</taxon>
        <taxon>Gunneridae</taxon>
        <taxon>Pentapetalae</taxon>
        <taxon>rosids</taxon>
        <taxon>fabids</taxon>
        <taxon>Malpighiales</taxon>
        <taxon>Rhizophoraceae</taxon>
        <taxon>Rhizophora</taxon>
    </lineage>
</organism>
<evidence type="ECO:0000313" key="2">
    <source>
        <dbReference type="EMBL" id="MBX26899.1"/>
    </source>
</evidence>
<accession>A0A2P2M9Q3</accession>
<evidence type="ECO:0000256" key="1">
    <source>
        <dbReference type="SAM" id="MobiDB-lite"/>
    </source>
</evidence>
<dbReference type="EMBL" id="GGEC01046415">
    <property type="protein sequence ID" value="MBX26899.1"/>
    <property type="molecule type" value="Transcribed_RNA"/>
</dbReference>
<name>A0A2P2M9Q3_RHIMU</name>
<reference evidence="2" key="1">
    <citation type="submission" date="2018-02" db="EMBL/GenBank/DDBJ databases">
        <title>Rhizophora mucronata_Transcriptome.</title>
        <authorList>
            <person name="Meera S.P."/>
            <person name="Sreeshan A."/>
            <person name="Augustine A."/>
        </authorList>
    </citation>
    <scope>NUCLEOTIDE SEQUENCE</scope>
    <source>
        <tissue evidence="2">Leaf</tissue>
    </source>
</reference>